<feature type="chain" id="PRO_5047126288" description="MspA protein" evidence="3">
    <location>
        <begin position="25"/>
        <end position="253"/>
    </location>
</feature>
<dbReference type="EMBL" id="BPRH01002784">
    <property type="protein sequence ID" value="GJF18516.1"/>
    <property type="molecule type" value="Genomic_DNA"/>
</dbReference>
<dbReference type="SUPFAM" id="SSF56959">
    <property type="entry name" value="Leukocidin-like"/>
    <property type="match status" value="1"/>
</dbReference>
<keyword evidence="1 3" id="KW-0732">Signal</keyword>
<sequence length="253" mass="25310">MSLRFAAALAGIVLAVGAAPLAVADPVLPPPPGPAPAEVAPLADATPLPPGTPPADGVAVADATTPAPPLDTGEVPSEAPVTAETLDGRTITVAAKDETQLPVAPLTTSLASRDWVVGGTFTGETTGSVGGGTLEVGYQIGCAVELDRVNLYGGVDGILGDTNFGQSGLILPPSASLQLDGAFEVDALPGTVTTVNVSSKEFKGTSARVTLRDIHISVDGCVGSSTLRSYAVLTSSSADDDDIVAYYGVPKMF</sequence>
<evidence type="ECO:0008006" key="6">
    <source>
        <dbReference type="Google" id="ProtNLM"/>
    </source>
</evidence>
<dbReference type="Gene3D" id="2.60.40.1650">
    <property type="entry name" value="Porin MspA (Ig-like beta-sandwich domain)"/>
    <property type="match status" value="2"/>
</dbReference>
<dbReference type="Pfam" id="PF09203">
    <property type="entry name" value="MspA"/>
    <property type="match status" value="1"/>
</dbReference>
<evidence type="ECO:0000313" key="4">
    <source>
        <dbReference type="EMBL" id="GJF18516.1"/>
    </source>
</evidence>
<accession>A0ABQ4VBZ1</accession>
<evidence type="ECO:0000256" key="3">
    <source>
        <dbReference type="SAM" id="SignalP"/>
    </source>
</evidence>
<gene>
    <name evidence="4" type="ORF">NGTWS1702_26620</name>
</gene>
<feature type="signal peptide" evidence="3">
    <location>
        <begin position="1"/>
        <end position="24"/>
    </location>
</feature>
<dbReference type="InterPro" id="IPR015286">
    <property type="entry name" value="Porin_fam_mycobact-type"/>
</dbReference>
<dbReference type="Proteomes" id="UP001060504">
    <property type="component" value="Unassembled WGS sequence"/>
</dbReference>
<dbReference type="InterPro" id="IPR036435">
    <property type="entry name" value="Leukocidin/porin_MspA_sf"/>
</dbReference>
<comment type="caution">
    <text evidence="4">The sequence shown here is derived from an EMBL/GenBank/DDBJ whole genome shotgun (WGS) entry which is preliminary data.</text>
</comment>
<reference evidence="4 5" key="1">
    <citation type="submission" date="2021-08" db="EMBL/GenBank/DDBJ databases">
        <title>Draft genome sequence of Mycolicibacterium sp. NGTWS1702 strain.</title>
        <authorList>
            <person name="Matsumoto M."/>
            <person name="Tang B.C.C."/>
            <person name="Machida Y."/>
            <person name="Matoyama H."/>
            <person name="Kishihara T."/>
            <person name="Sato S."/>
            <person name="Kondo I."/>
            <person name="Sano M."/>
            <person name="Kato G."/>
        </authorList>
    </citation>
    <scope>NUCLEOTIDE SEQUENCE [LARGE SCALE GENOMIC DNA]</scope>
    <source>
        <strain evidence="4 5">NGTWSNA01</strain>
    </source>
</reference>
<evidence type="ECO:0000256" key="1">
    <source>
        <dbReference type="ARBA" id="ARBA00022729"/>
    </source>
</evidence>
<name>A0ABQ4VBZ1_9MYCO</name>
<evidence type="ECO:0000256" key="2">
    <source>
        <dbReference type="SAM" id="MobiDB-lite"/>
    </source>
</evidence>
<evidence type="ECO:0000313" key="5">
    <source>
        <dbReference type="Proteomes" id="UP001060504"/>
    </source>
</evidence>
<proteinExistence type="predicted"/>
<feature type="region of interest" description="Disordered" evidence="2">
    <location>
        <begin position="34"/>
        <end position="59"/>
    </location>
</feature>
<protein>
    <recommendedName>
        <fullName evidence="6">MspA protein</fullName>
    </recommendedName>
</protein>
<organism evidence="4 5">
    <name type="scientific">Mycolicibacterium cyprinidarum</name>
    <dbReference type="NCBI Taxonomy" id="2860311"/>
    <lineage>
        <taxon>Bacteria</taxon>
        <taxon>Bacillati</taxon>
        <taxon>Actinomycetota</taxon>
        <taxon>Actinomycetes</taxon>
        <taxon>Mycobacteriales</taxon>
        <taxon>Mycobacteriaceae</taxon>
        <taxon>Mycolicibacterium</taxon>
    </lineage>
</organism>
<keyword evidence="5" id="KW-1185">Reference proteome</keyword>